<evidence type="ECO:0000313" key="2">
    <source>
        <dbReference type="EMBL" id="GAG53825.1"/>
    </source>
</evidence>
<gene>
    <name evidence="2" type="ORF">S01H4_16101</name>
</gene>
<reference evidence="2" key="1">
    <citation type="journal article" date="2014" name="Front. Microbiol.">
        <title>High frequency of phylogenetically diverse reductive dehalogenase-homologous genes in deep subseafloor sedimentary metagenomes.</title>
        <authorList>
            <person name="Kawai M."/>
            <person name="Futagami T."/>
            <person name="Toyoda A."/>
            <person name="Takaki Y."/>
            <person name="Nishi S."/>
            <person name="Hori S."/>
            <person name="Arai W."/>
            <person name="Tsubouchi T."/>
            <person name="Morono Y."/>
            <person name="Uchiyama I."/>
            <person name="Ito T."/>
            <person name="Fujiyama A."/>
            <person name="Inagaki F."/>
            <person name="Takami H."/>
        </authorList>
    </citation>
    <scope>NUCLEOTIDE SEQUENCE</scope>
    <source>
        <strain evidence="2">Expedition CK06-06</strain>
    </source>
</reference>
<organism evidence="2">
    <name type="scientific">marine sediment metagenome</name>
    <dbReference type="NCBI Taxonomy" id="412755"/>
    <lineage>
        <taxon>unclassified sequences</taxon>
        <taxon>metagenomes</taxon>
        <taxon>ecological metagenomes</taxon>
    </lineage>
</organism>
<dbReference type="SUPFAM" id="SSF52980">
    <property type="entry name" value="Restriction endonuclease-like"/>
    <property type="match status" value="1"/>
</dbReference>
<dbReference type="InterPro" id="IPR011604">
    <property type="entry name" value="PDDEXK-like_dom_sf"/>
</dbReference>
<dbReference type="InterPro" id="IPR011335">
    <property type="entry name" value="Restrct_endonuc-II-like"/>
</dbReference>
<evidence type="ECO:0000259" key="1">
    <source>
        <dbReference type="Pfam" id="PF09588"/>
    </source>
</evidence>
<dbReference type="Pfam" id="PF09588">
    <property type="entry name" value="YqaJ"/>
    <property type="match status" value="1"/>
</dbReference>
<sequence>MDQKLRKTGIGGTDIAAICGVNPHKTAFRVWLEKTEQAEPIEETRQMRWGVILEPVVATQFRLAHPEFAERMKMNKTTFIKPDNPLVVGTPDYLLRDLCNVAEGLEIKAHSYFAASRLGFGEQGTDDVPKHHYLQCEWYMMLMDYHR</sequence>
<dbReference type="InterPro" id="IPR017482">
    <property type="entry name" value="Lambda-type_endonuclease"/>
</dbReference>
<comment type="caution">
    <text evidence="2">The sequence shown here is derived from an EMBL/GenBank/DDBJ whole genome shotgun (WGS) entry which is preliminary data.</text>
</comment>
<dbReference type="InterPro" id="IPR019080">
    <property type="entry name" value="YqaJ_viral_recombinase"/>
</dbReference>
<dbReference type="EMBL" id="BART01007052">
    <property type="protein sequence ID" value="GAG53825.1"/>
    <property type="molecule type" value="Genomic_DNA"/>
</dbReference>
<dbReference type="AlphaFoldDB" id="X0YD78"/>
<dbReference type="NCBIfam" id="TIGR03033">
    <property type="entry name" value="phage_rel_nuc"/>
    <property type="match status" value="1"/>
</dbReference>
<dbReference type="Gene3D" id="3.90.320.10">
    <property type="match status" value="1"/>
</dbReference>
<protein>
    <recommendedName>
        <fullName evidence="1">YqaJ viral recombinase domain-containing protein</fullName>
    </recommendedName>
</protein>
<name>X0YD78_9ZZZZ</name>
<feature type="domain" description="YqaJ viral recombinase" evidence="1">
    <location>
        <begin position="4"/>
        <end position="144"/>
    </location>
</feature>
<accession>X0YD78</accession>
<proteinExistence type="predicted"/>
<feature type="non-terminal residue" evidence="2">
    <location>
        <position position="147"/>
    </location>
</feature>